<dbReference type="AlphaFoldDB" id="A0A9Q1GPN2"/>
<feature type="compositionally biased region" description="Basic and acidic residues" evidence="1">
    <location>
        <begin position="35"/>
        <end position="72"/>
    </location>
</feature>
<evidence type="ECO:0000313" key="2">
    <source>
        <dbReference type="EMBL" id="KAJ8422378.1"/>
    </source>
</evidence>
<feature type="region of interest" description="Disordered" evidence="1">
    <location>
        <begin position="1"/>
        <end position="84"/>
    </location>
</feature>
<gene>
    <name evidence="2" type="ORF">Cgig2_006448</name>
</gene>
<dbReference type="EMBL" id="JAKOGI010002275">
    <property type="protein sequence ID" value="KAJ8422378.1"/>
    <property type="molecule type" value="Genomic_DNA"/>
</dbReference>
<evidence type="ECO:0000313" key="3">
    <source>
        <dbReference type="Proteomes" id="UP001153076"/>
    </source>
</evidence>
<accession>A0A9Q1GPN2</accession>
<sequence>MTDAIIQQVKKAVEAASSTRPPPRFEYVHTVGCEPSHKHDPATSPDHSERMREAPHDNGDRRSQEENRDHSIDVQQNEPRPLRRMQHTLDELLDPRSIFMEVKDHPMLTRPPSMTSAPKPQNAQKYCEFHEQNRHTTTECWELRKGSSRAGR</sequence>
<proteinExistence type="predicted"/>
<reference evidence="2" key="1">
    <citation type="submission" date="2022-04" db="EMBL/GenBank/DDBJ databases">
        <title>Carnegiea gigantea Genome sequencing and assembly v2.</title>
        <authorList>
            <person name="Copetti D."/>
            <person name="Sanderson M.J."/>
            <person name="Burquez A."/>
            <person name="Wojciechowski M.F."/>
        </authorList>
    </citation>
    <scope>NUCLEOTIDE SEQUENCE</scope>
    <source>
        <strain evidence="2">SGP5-SGP5p</strain>
        <tissue evidence="2">Aerial part</tissue>
    </source>
</reference>
<evidence type="ECO:0000256" key="1">
    <source>
        <dbReference type="SAM" id="MobiDB-lite"/>
    </source>
</evidence>
<protein>
    <submittedName>
        <fullName evidence="2">Uncharacterized protein</fullName>
    </submittedName>
</protein>
<name>A0A9Q1GPN2_9CARY</name>
<dbReference type="OrthoDB" id="1740536at2759"/>
<organism evidence="2 3">
    <name type="scientific">Carnegiea gigantea</name>
    <dbReference type="NCBI Taxonomy" id="171969"/>
    <lineage>
        <taxon>Eukaryota</taxon>
        <taxon>Viridiplantae</taxon>
        <taxon>Streptophyta</taxon>
        <taxon>Embryophyta</taxon>
        <taxon>Tracheophyta</taxon>
        <taxon>Spermatophyta</taxon>
        <taxon>Magnoliopsida</taxon>
        <taxon>eudicotyledons</taxon>
        <taxon>Gunneridae</taxon>
        <taxon>Pentapetalae</taxon>
        <taxon>Caryophyllales</taxon>
        <taxon>Cactineae</taxon>
        <taxon>Cactaceae</taxon>
        <taxon>Cactoideae</taxon>
        <taxon>Echinocereeae</taxon>
        <taxon>Carnegiea</taxon>
    </lineage>
</organism>
<dbReference type="Proteomes" id="UP001153076">
    <property type="component" value="Unassembled WGS sequence"/>
</dbReference>
<keyword evidence="3" id="KW-1185">Reference proteome</keyword>
<comment type="caution">
    <text evidence="2">The sequence shown here is derived from an EMBL/GenBank/DDBJ whole genome shotgun (WGS) entry which is preliminary data.</text>
</comment>